<evidence type="ECO:0000256" key="1">
    <source>
        <dbReference type="SAM" id="MobiDB-lite"/>
    </source>
</evidence>
<feature type="transmembrane region" description="Helical" evidence="2">
    <location>
        <begin position="41"/>
        <end position="65"/>
    </location>
</feature>
<accession>A0A238F0N3</accession>
<gene>
    <name evidence="3" type="ORF">BQ2448_5311</name>
</gene>
<dbReference type="AlphaFoldDB" id="A0A238F0N3"/>
<dbReference type="PANTHER" id="PTHR34292">
    <property type="entry name" value="OUTER SPORE WALL PROTEIN LDS1"/>
    <property type="match status" value="1"/>
</dbReference>
<dbReference type="InterPro" id="IPR052786">
    <property type="entry name" value="Spore_wall_assembly"/>
</dbReference>
<evidence type="ECO:0000313" key="4">
    <source>
        <dbReference type="Proteomes" id="UP000198372"/>
    </source>
</evidence>
<organism evidence="3 4">
    <name type="scientific">Microbotryum intermedium</name>
    <dbReference type="NCBI Taxonomy" id="269621"/>
    <lineage>
        <taxon>Eukaryota</taxon>
        <taxon>Fungi</taxon>
        <taxon>Dikarya</taxon>
        <taxon>Basidiomycota</taxon>
        <taxon>Pucciniomycotina</taxon>
        <taxon>Microbotryomycetes</taxon>
        <taxon>Microbotryales</taxon>
        <taxon>Microbotryaceae</taxon>
        <taxon>Microbotryum</taxon>
    </lineage>
</organism>
<dbReference type="STRING" id="269621.A0A238F0N3"/>
<dbReference type="OrthoDB" id="10012223at2759"/>
<name>A0A238F0N3_9BASI</name>
<dbReference type="PANTHER" id="PTHR34292:SF2">
    <property type="entry name" value="OUTER SPORE WALL PROTEIN LDS1"/>
    <property type="match status" value="1"/>
</dbReference>
<keyword evidence="2" id="KW-1133">Transmembrane helix</keyword>
<reference evidence="4" key="1">
    <citation type="submission" date="2016-09" db="EMBL/GenBank/DDBJ databases">
        <authorList>
            <person name="Jeantristanb JTB J.-T."/>
            <person name="Ricardo R."/>
        </authorList>
    </citation>
    <scope>NUCLEOTIDE SEQUENCE [LARGE SCALE GENOMIC DNA]</scope>
</reference>
<dbReference type="Proteomes" id="UP000198372">
    <property type="component" value="Unassembled WGS sequence"/>
</dbReference>
<sequence>MPVELLPFPPSYCLVGAYRLLHDPTLNRPIWARSQKTLKRFLFAFIPFILISYPLTRLYVTLILSRSPFAPSAIHDAAFLGVSPAFFTTFTLVLGQVNALLEWALRRKLTKSRKEVYEATVRSRAKDSEFWQPYVEEWAKPPVERAKRNSQKQAFYLRLASPLVRMFVLRVLLTPLSFVPGLLLIVLSALRCLTLGRSMHEPVRRSRRFETEAPKPDAPRILNHQYFAQKKMSLFQIELWMVEHQNEYRMFGFVASLLERLPLIGIVLTISNRIGAAMWSHDLEKRQHAFACGELHPTKVYESKLAQIPASDLPDDFAGGFPGKKKDEVQVVPPPLPKRPGGLESKKEL</sequence>
<proteinExistence type="predicted"/>
<evidence type="ECO:0000256" key="2">
    <source>
        <dbReference type="SAM" id="Phobius"/>
    </source>
</evidence>
<dbReference type="EMBL" id="FMSP01000002">
    <property type="protein sequence ID" value="SCV67700.1"/>
    <property type="molecule type" value="Genomic_DNA"/>
</dbReference>
<evidence type="ECO:0000313" key="3">
    <source>
        <dbReference type="EMBL" id="SCV67700.1"/>
    </source>
</evidence>
<feature type="region of interest" description="Disordered" evidence="1">
    <location>
        <begin position="314"/>
        <end position="349"/>
    </location>
</feature>
<keyword evidence="4" id="KW-1185">Reference proteome</keyword>
<keyword evidence="2" id="KW-0472">Membrane</keyword>
<feature type="transmembrane region" description="Helical" evidence="2">
    <location>
        <begin position="85"/>
        <end position="105"/>
    </location>
</feature>
<keyword evidence="2" id="KW-0812">Transmembrane</keyword>
<protein>
    <submittedName>
        <fullName evidence="3">BQ2448_5311 protein</fullName>
    </submittedName>
</protein>